<dbReference type="Gene3D" id="3.30.565.10">
    <property type="entry name" value="Histidine kinase-like ATPase, C-terminal domain"/>
    <property type="match status" value="1"/>
</dbReference>
<keyword evidence="4 10" id="KW-0418">Kinase</keyword>
<evidence type="ECO:0000259" key="8">
    <source>
        <dbReference type="PROSITE" id="PS50109"/>
    </source>
</evidence>
<dbReference type="PANTHER" id="PTHR43547:SF2">
    <property type="entry name" value="HYBRID SIGNAL TRANSDUCTION HISTIDINE KINASE C"/>
    <property type="match status" value="1"/>
</dbReference>
<name>A0A928VT61_9CYAN</name>
<evidence type="ECO:0000259" key="9">
    <source>
        <dbReference type="PROSITE" id="PS50110"/>
    </source>
</evidence>
<dbReference type="PANTHER" id="PTHR43547">
    <property type="entry name" value="TWO-COMPONENT HISTIDINE KINASE"/>
    <property type="match status" value="1"/>
</dbReference>
<proteinExistence type="predicted"/>
<feature type="domain" description="Response regulatory" evidence="9">
    <location>
        <begin position="7"/>
        <end position="123"/>
    </location>
</feature>
<evidence type="ECO:0000256" key="6">
    <source>
        <dbReference type="PROSITE-ProRule" id="PRU00169"/>
    </source>
</evidence>
<evidence type="ECO:0000256" key="4">
    <source>
        <dbReference type="ARBA" id="ARBA00022777"/>
    </source>
</evidence>
<dbReference type="CDD" id="cd19920">
    <property type="entry name" value="REC_PA4781-like"/>
    <property type="match status" value="1"/>
</dbReference>
<dbReference type="Gene3D" id="1.10.287.130">
    <property type="match status" value="1"/>
</dbReference>
<keyword evidence="7" id="KW-0175">Coiled coil</keyword>
<dbReference type="SUPFAM" id="SSF47384">
    <property type="entry name" value="Homodimeric domain of signal transducing histidine kinase"/>
    <property type="match status" value="1"/>
</dbReference>
<dbReference type="PROSITE" id="PS50109">
    <property type="entry name" value="HIS_KIN"/>
    <property type="match status" value="1"/>
</dbReference>
<keyword evidence="3 6" id="KW-0597">Phosphoprotein</keyword>
<evidence type="ECO:0000256" key="1">
    <source>
        <dbReference type="ARBA" id="ARBA00000085"/>
    </source>
</evidence>
<evidence type="ECO:0000256" key="7">
    <source>
        <dbReference type="SAM" id="Coils"/>
    </source>
</evidence>
<dbReference type="InterPro" id="IPR036097">
    <property type="entry name" value="HisK_dim/P_sf"/>
</dbReference>
<dbReference type="GO" id="GO:0000155">
    <property type="term" value="F:phosphorelay sensor kinase activity"/>
    <property type="evidence" value="ECO:0007669"/>
    <property type="project" value="InterPro"/>
</dbReference>
<dbReference type="Gene3D" id="3.40.50.2300">
    <property type="match status" value="1"/>
</dbReference>
<dbReference type="Proteomes" id="UP000621799">
    <property type="component" value="Unassembled WGS sequence"/>
</dbReference>
<dbReference type="SUPFAM" id="SSF52172">
    <property type="entry name" value="CheY-like"/>
    <property type="match status" value="1"/>
</dbReference>
<sequence length="427" mass="48450">MTSHRPDILIVDDTLDNIRFLSKMLLDRGYNVRKAINGKMALTAIEAVLPDLILLDINMPDMNGYEVCEQLKADPKTRTVPVIFLSALNDVADKVKAFQMGGVDYISKPFQFEEVLARIQNQLTIQSLQSQLKNKNCKLKKTLNNLQETQSQLVQKEKAIVIGQLVAGVAHEINNPVSFIYSNLTPAREYIQDLLNLIDLYQEEYPEPSAKIRERMYEIDLEFLHSDLKKILESMQSGADRIRTIVLGLRLFSRLDEADIKAIDLHENINSTVMLLQHRLDPKDDRPSIEVVKDYHDLPMVTCHARRLNQVFFNLLNNAIDAIEQKMADYPEFSNPQLLIRTRVLDDYRVTISIADNGIGMPKEVRSRLFDPFFTTKPVGKGRGLGLSTSYQVVVQQHHGKLTCEPLPGGGSEFVLEIPVYSSSPDT</sequence>
<feature type="modified residue" description="4-aspartylphosphate" evidence="6">
    <location>
        <position position="56"/>
    </location>
</feature>
<dbReference type="Pfam" id="PF02518">
    <property type="entry name" value="HATPase_c"/>
    <property type="match status" value="1"/>
</dbReference>
<evidence type="ECO:0000313" key="11">
    <source>
        <dbReference type="Proteomes" id="UP000621799"/>
    </source>
</evidence>
<organism evidence="10 11">
    <name type="scientific">Zarconia navalis LEGE 11467</name>
    <dbReference type="NCBI Taxonomy" id="1828826"/>
    <lineage>
        <taxon>Bacteria</taxon>
        <taxon>Bacillati</taxon>
        <taxon>Cyanobacteriota</taxon>
        <taxon>Cyanophyceae</taxon>
        <taxon>Oscillatoriophycideae</taxon>
        <taxon>Oscillatoriales</taxon>
        <taxon>Oscillatoriales incertae sedis</taxon>
        <taxon>Zarconia</taxon>
        <taxon>Zarconia navalis</taxon>
    </lineage>
</organism>
<evidence type="ECO:0000256" key="2">
    <source>
        <dbReference type="ARBA" id="ARBA00012438"/>
    </source>
</evidence>
<evidence type="ECO:0000256" key="5">
    <source>
        <dbReference type="ARBA" id="ARBA00023012"/>
    </source>
</evidence>
<dbReference type="AlphaFoldDB" id="A0A928VT61"/>
<dbReference type="InterPro" id="IPR001789">
    <property type="entry name" value="Sig_transdc_resp-reg_receiver"/>
</dbReference>
<dbReference type="PROSITE" id="PS50110">
    <property type="entry name" value="RESPONSE_REGULATORY"/>
    <property type="match status" value="1"/>
</dbReference>
<reference evidence="10" key="1">
    <citation type="submission" date="2020-10" db="EMBL/GenBank/DDBJ databases">
        <authorList>
            <person name="Castelo-Branco R."/>
            <person name="Eusebio N."/>
            <person name="Adriana R."/>
            <person name="Vieira A."/>
            <person name="Brugerolle De Fraissinette N."/>
            <person name="Rezende De Castro R."/>
            <person name="Schneider M.P."/>
            <person name="Vasconcelos V."/>
            <person name="Leao P.N."/>
        </authorList>
    </citation>
    <scope>NUCLEOTIDE SEQUENCE</scope>
    <source>
        <strain evidence="10">LEGE 11467</strain>
    </source>
</reference>
<dbReference type="InterPro" id="IPR011006">
    <property type="entry name" value="CheY-like_superfamily"/>
</dbReference>
<dbReference type="InterPro" id="IPR003661">
    <property type="entry name" value="HisK_dim/P_dom"/>
</dbReference>
<keyword evidence="11" id="KW-1185">Reference proteome</keyword>
<dbReference type="InterPro" id="IPR004358">
    <property type="entry name" value="Sig_transdc_His_kin-like_C"/>
</dbReference>
<evidence type="ECO:0000256" key="3">
    <source>
        <dbReference type="ARBA" id="ARBA00022553"/>
    </source>
</evidence>
<comment type="caution">
    <text evidence="10">The sequence shown here is derived from an EMBL/GenBank/DDBJ whole genome shotgun (WGS) entry which is preliminary data.</text>
</comment>
<dbReference type="RefSeq" id="WP_264320069.1">
    <property type="nucleotide sequence ID" value="NZ_JADEXN010000034.1"/>
</dbReference>
<evidence type="ECO:0000313" key="10">
    <source>
        <dbReference type="EMBL" id="MBE9039807.1"/>
    </source>
</evidence>
<dbReference type="SUPFAM" id="SSF55874">
    <property type="entry name" value="ATPase domain of HSP90 chaperone/DNA topoisomerase II/histidine kinase"/>
    <property type="match status" value="1"/>
</dbReference>
<dbReference type="EMBL" id="JADEXN010000034">
    <property type="protein sequence ID" value="MBE9039807.1"/>
    <property type="molecule type" value="Genomic_DNA"/>
</dbReference>
<dbReference type="PRINTS" id="PR00344">
    <property type="entry name" value="BCTRLSENSOR"/>
</dbReference>
<protein>
    <recommendedName>
        <fullName evidence="2">histidine kinase</fullName>
        <ecNumber evidence="2">2.7.13.3</ecNumber>
    </recommendedName>
</protein>
<dbReference type="SMART" id="SM00448">
    <property type="entry name" value="REC"/>
    <property type="match status" value="1"/>
</dbReference>
<accession>A0A928VT61</accession>
<dbReference type="CDD" id="cd00082">
    <property type="entry name" value="HisKA"/>
    <property type="match status" value="1"/>
</dbReference>
<dbReference type="SMART" id="SM00388">
    <property type="entry name" value="HisKA"/>
    <property type="match status" value="1"/>
</dbReference>
<comment type="catalytic activity">
    <reaction evidence="1">
        <text>ATP + protein L-histidine = ADP + protein N-phospho-L-histidine.</text>
        <dbReference type="EC" id="2.7.13.3"/>
    </reaction>
</comment>
<keyword evidence="5" id="KW-0902">Two-component regulatory system</keyword>
<dbReference type="InterPro" id="IPR005467">
    <property type="entry name" value="His_kinase_dom"/>
</dbReference>
<gene>
    <name evidence="10" type="ORF">IQ235_03245</name>
</gene>
<dbReference type="InterPro" id="IPR036890">
    <property type="entry name" value="HATPase_C_sf"/>
</dbReference>
<dbReference type="EC" id="2.7.13.3" evidence="2"/>
<keyword evidence="4 10" id="KW-0808">Transferase</keyword>
<dbReference type="InterPro" id="IPR003594">
    <property type="entry name" value="HATPase_dom"/>
</dbReference>
<feature type="domain" description="Histidine kinase" evidence="8">
    <location>
        <begin position="168"/>
        <end position="422"/>
    </location>
</feature>
<feature type="coiled-coil region" evidence="7">
    <location>
        <begin position="125"/>
        <end position="159"/>
    </location>
</feature>
<dbReference type="SMART" id="SM00387">
    <property type="entry name" value="HATPase_c"/>
    <property type="match status" value="1"/>
</dbReference>
<dbReference type="Pfam" id="PF00072">
    <property type="entry name" value="Response_reg"/>
    <property type="match status" value="1"/>
</dbReference>